<feature type="transmembrane region" description="Helical" evidence="10">
    <location>
        <begin position="102"/>
        <end position="121"/>
    </location>
</feature>
<evidence type="ECO:0000256" key="4">
    <source>
        <dbReference type="ARBA" id="ARBA00017522"/>
    </source>
</evidence>
<dbReference type="OrthoDB" id="9791248at2"/>
<comment type="caution">
    <text evidence="11">The sequence shown here is derived from an EMBL/GenBank/DDBJ whole genome shotgun (WGS) entry which is preliminary data.</text>
</comment>
<proteinExistence type="inferred from homology"/>
<reference evidence="11 12" key="1">
    <citation type="submission" date="2018-11" db="EMBL/GenBank/DDBJ databases">
        <title>Chitinophaga lutea sp.nov., isolate from arsenic contaminated soil.</title>
        <authorList>
            <person name="Zong Y."/>
        </authorList>
    </citation>
    <scope>NUCLEOTIDE SEQUENCE [LARGE SCALE GENOMIC DNA]</scope>
    <source>
        <strain evidence="11 12">ZY74</strain>
    </source>
</reference>
<protein>
    <recommendedName>
        <fullName evidence="4">Nicotinamide riboside transporter PnuC</fullName>
    </recommendedName>
</protein>
<keyword evidence="7 10" id="KW-0812">Transmembrane</keyword>
<dbReference type="GO" id="GO:0034257">
    <property type="term" value="F:nicotinamide riboside transmembrane transporter activity"/>
    <property type="evidence" value="ECO:0007669"/>
    <property type="project" value="InterPro"/>
</dbReference>
<dbReference type="PANTHER" id="PTHR36122">
    <property type="entry name" value="NICOTINAMIDE RIBOSIDE TRANSPORTER PNUC"/>
    <property type="match status" value="1"/>
</dbReference>
<evidence type="ECO:0000256" key="5">
    <source>
        <dbReference type="ARBA" id="ARBA00022448"/>
    </source>
</evidence>
<keyword evidence="9 10" id="KW-0472">Membrane</keyword>
<evidence type="ECO:0000256" key="10">
    <source>
        <dbReference type="SAM" id="Phobius"/>
    </source>
</evidence>
<comment type="similarity">
    <text evidence="3">Belongs to the nicotinamide ribonucleoside (NR) uptake permease (TC 4.B.1) family.</text>
</comment>
<dbReference type="Pfam" id="PF04973">
    <property type="entry name" value="NMN_transporter"/>
    <property type="match status" value="1"/>
</dbReference>
<comment type="subcellular location">
    <subcellularLocation>
        <location evidence="2">Cell membrane</location>
        <topology evidence="2">Multi-pass membrane protein</topology>
    </subcellularLocation>
</comment>
<evidence type="ECO:0000256" key="8">
    <source>
        <dbReference type="ARBA" id="ARBA00022989"/>
    </source>
</evidence>
<evidence type="ECO:0000313" key="11">
    <source>
        <dbReference type="EMBL" id="RPE13664.1"/>
    </source>
</evidence>
<evidence type="ECO:0000256" key="7">
    <source>
        <dbReference type="ARBA" id="ARBA00022692"/>
    </source>
</evidence>
<dbReference type="PANTHER" id="PTHR36122:SF2">
    <property type="entry name" value="NICOTINAMIDE RIBOSIDE TRANSPORTER PNUC"/>
    <property type="match status" value="1"/>
</dbReference>
<keyword evidence="8 10" id="KW-1133">Transmembrane helix</keyword>
<accession>A0A3N4QPS5</accession>
<name>A0A3N4QPS5_9BACT</name>
<dbReference type="GO" id="GO:0005886">
    <property type="term" value="C:plasma membrane"/>
    <property type="evidence" value="ECO:0007669"/>
    <property type="project" value="UniProtKB-SubCell"/>
</dbReference>
<dbReference type="RefSeq" id="WP_123846181.1">
    <property type="nucleotide sequence ID" value="NZ_RPDH01000001.1"/>
</dbReference>
<sequence>MQQLLQGIIDGLQQMTWIDVTAVLFGVVSVLCSRQNSVWVYPTGIISTVLIVYAYVQPGVGLYGEAALNVYYFIMSVYGWYHWTHRDRRHREVAISRTDGREMGIALAIALLGWGVIYLVLEHFSDSTVPVLDAFVSSTAWSGMWLLARRKIENWIFLNVSNFVAVPLLFYKAQPLYAFLTIFLFIVAVNGYFHWLKLYRLQLNENKS</sequence>
<keyword evidence="5" id="KW-0813">Transport</keyword>
<evidence type="ECO:0000256" key="2">
    <source>
        <dbReference type="ARBA" id="ARBA00004651"/>
    </source>
</evidence>
<organism evidence="11 12">
    <name type="scientific">Chitinophaga lutea</name>
    <dbReference type="NCBI Taxonomy" id="2488634"/>
    <lineage>
        <taxon>Bacteria</taxon>
        <taxon>Pseudomonadati</taxon>
        <taxon>Bacteroidota</taxon>
        <taxon>Chitinophagia</taxon>
        <taxon>Chitinophagales</taxon>
        <taxon>Chitinophagaceae</taxon>
        <taxon>Chitinophaga</taxon>
    </lineage>
</organism>
<dbReference type="EMBL" id="RPDH01000001">
    <property type="protein sequence ID" value="RPE13664.1"/>
    <property type="molecule type" value="Genomic_DNA"/>
</dbReference>
<dbReference type="NCBIfam" id="TIGR01528">
    <property type="entry name" value="NMN_trans_PnuC"/>
    <property type="match status" value="1"/>
</dbReference>
<feature type="transmembrane region" description="Helical" evidence="10">
    <location>
        <begin position="12"/>
        <end position="31"/>
    </location>
</feature>
<dbReference type="InterPro" id="IPR006419">
    <property type="entry name" value="NMN_transpt_PnuC"/>
</dbReference>
<gene>
    <name evidence="11" type="ORF">EGT74_09160</name>
</gene>
<feature type="transmembrane region" description="Helical" evidence="10">
    <location>
        <begin position="62"/>
        <end position="81"/>
    </location>
</feature>
<feature type="transmembrane region" description="Helical" evidence="10">
    <location>
        <begin position="127"/>
        <end position="148"/>
    </location>
</feature>
<comment type="function">
    <text evidence="1">Required for nicotinamide riboside transport across the inner membrane.</text>
</comment>
<evidence type="ECO:0000256" key="6">
    <source>
        <dbReference type="ARBA" id="ARBA00022475"/>
    </source>
</evidence>
<evidence type="ECO:0000313" key="12">
    <source>
        <dbReference type="Proteomes" id="UP000278351"/>
    </source>
</evidence>
<evidence type="ECO:0000256" key="1">
    <source>
        <dbReference type="ARBA" id="ARBA00002672"/>
    </source>
</evidence>
<feature type="transmembrane region" description="Helical" evidence="10">
    <location>
        <begin position="177"/>
        <end position="196"/>
    </location>
</feature>
<feature type="transmembrane region" description="Helical" evidence="10">
    <location>
        <begin position="155"/>
        <end position="171"/>
    </location>
</feature>
<keyword evidence="12" id="KW-1185">Reference proteome</keyword>
<feature type="transmembrane region" description="Helical" evidence="10">
    <location>
        <begin position="38"/>
        <end position="56"/>
    </location>
</feature>
<keyword evidence="6" id="KW-1003">Cell membrane</keyword>
<dbReference type="AlphaFoldDB" id="A0A3N4QPS5"/>
<evidence type="ECO:0000256" key="3">
    <source>
        <dbReference type="ARBA" id="ARBA00006669"/>
    </source>
</evidence>
<evidence type="ECO:0000256" key="9">
    <source>
        <dbReference type="ARBA" id="ARBA00023136"/>
    </source>
</evidence>
<dbReference type="Proteomes" id="UP000278351">
    <property type="component" value="Unassembled WGS sequence"/>
</dbReference>